<proteinExistence type="predicted"/>
<evidence type="ECO:0000256" key="2">
    <source>
        <dbReference type="SAM" id="SignalP"/>
    </source>
</evidence>
<evidence type="ECO:0000256" key="1">
    <source>
        <dbReference type="SAM" id="MobiDB-lite"/>
    </source>
</evidence>
<dbReference type="GO" id="GO:0030246">
    <property type="term" value="F:carbohydrate binding"/>
    <property type="evidence" value="ECO:0007669"/>
    <property type="project" value="InterPro"/>
</dbReference>
<organism evidence="4 5">
    <name type="scientific">Paramecium octaurelia</name>
    <dbReference type="NCBI Taxonomy" id="43137"/>
    <lineage>
        <taxon>Eukaryota</taxon>
        <taxon>Sar</taxon>
        <taxon>Alveolata</taxon>
        <taxon>Ciliophora</taxon>
        <taxon>Intramacronucleata</taxon>
        <taxon>Oligohymenophorea</taxon>
        <taxon>Peniculida</taxon>
        <taxon>Parameciidae</taxon>
        <taxon>Paramecium</taxon>
    </lineage>
</organism>
<keyword evidence="5" id="KW-1185">Reference proteome</keyword>
<dbReference type="AlphaFoldDB" id="A0A8S1TF04"/>
<dbReference type="Proteomes" id="UP000683925">
    <property type="component" value="Unassembled WGS sequence"/>
</dbReference>
<keyword evidence="2" id="KW-0732">Signal</keyword>
<protein>
    <recommendedName>
        <fullName evidence="3">H-type lectin domain-containing protein</fullName>
    </recommendedName>
</protein>
<evidence type="ECO:0000313" key="5">
    <source>
        <dbReference type="Proteomes" id="UP000683925"/>
    </source>
</evidence>
<feature type="chain" id="PRO_5035723991" description="H-type lectin domain-containing protein" evidence="2">
    <location>
        <begin position="18"/>
        <end position="353"/>
    </location>
</feature>
<dbReference type="InterPro" id="IPR019019">
    <property type="entry name" value="H-type_lectin_domain"/>
</dbReference>
<name>A0A8S1TF04_PAROT</name>
<reference evidence="4" key="1">
    <citation type="submission" date="2021-01" db="EMBL/GenBank/DDBJ databases">
        <authorList>
            <consortium name="Genoscope - CEA"/>
            <person name="William W."/>
        </authorList>
    </citation>
    <scope>NUCLEOTIDE SEQUENCE</scope>
</reference>
<evidence type="ECO:0000313" key="4">
    <source>
        <dbReference type="EMBL" id="CAD8150483.1"/>
    </source>
</evidence>
<dbReference type="OrthoDB" id="283587at2759"/>
<sequence length="353" mass="40926">MFIIAAILCVSVLGQLGYDGYTEWQSGIDRTINRQNKFVEPVFPLQMFTRVQFPRQFSRRPQVLLMHEEIEWNKNRNINYQTFVSDVTVKGFYINYLINGPAIIPVLRIRWVAFVDSEAEVQYVNYQFEDLIRLRQGFGTRFQDFMVQYYLKYPTPRVVAFIVGAEIEVYDSLTTTIQIQLGKPTGSATAVRFLTRDRCHINTLRIAYFISSDYSTIMGTLGSSDNQFNQFLDNENRMKLRVQRFEREVPSTFIFESHQNVLAQGITGFDVHSRAGNFYVKVGGEYVDKKSSTYHCAYGTRGDTVLQYMEVSYILHPPALPPYQMLVEESATDNQEEESKTEEQQLLNESLIP</sequence>
<dbReference type="Pfam" id="PF09458">
    <property type="entry name" value="H_lectin"/>
    <property type="match status" value="1"/>
</dbReference>
<dbReference type="EMBL" id="CAJJDP010000023">
    <property type="protein sequence ID" value="CAD8150483.1"/>
    <property type="molecule type" value="Genomic_DNA"/>
</dbReference>
<accession>A0A8S1TF04</accession>
<feature type="signal peptide" evidence="2">
    <location>
        <begin position="1"/>
        <end position="17"/>
    </location>
</feature>
<dbReference type="OMA" id="VFPLQMF"/>
<evidence type="ECO:0000259" key="3">
    <source>
        <dbReference type="Pfam" id="PF09458"/>
    </source>
</evidence>
<gene>
    <name evidence="4" type="ORF">POCTA_138.1.T0230356</name>
</gene>
<feature type="domain" description="H-type lectin" evidence="3">
    <location>
        <begin position="49"/>
        <end position="114"/>
    </location>
</feature>
<feature type="compositionally biased region" description="Polar residues" evidence="1">
    <location>
        <begin position="344"/>
        <end position="353"/>
    </location>
</feature>
<dbReference type="GO" id="GO:0007155">
    <property type="term" value="P:cell adhesion"/>
    <property type="evidence" value="ECO:0007669"/>
    <property type="project" value="InterPro"/>
</dbReference>
<feature type="region of interest" description="Disordered" evidence="1">
    <location>
        <begin position="330"/>
        <end position="353"/>
    </location>
</feature>
<comment type="caution">
    <text evidence="4">The sequence shown here is derived from an EMBL/GenBank/DDBJ whole genome shotgun (WGS) entry which is preliminary data.</text>
</comment>